<dbReference type="InterPro" id="IPR027107">
    <property type="entry name" value="Tuberin/Ral-act_asu"/>
</dbReference>
<organism evidence="14 15">
    <name type="scientific">Petromyzon marinus</name>
    <name type="common">Sea lamprey</name>
    <dbReference type="NCBI Taxonomy" id="7757"/>
    <lineage>
        <taxon>Eukaryota</taxon>
        <taxon>Metazoa</taxon>
        <taxon>Chordata</taxon>
        <taxon>Craniata</taxon>
        <taxon>Vertebrata</taxon>
        <taxon>Cyclostomata</taxon>
        <taxon>Hyperoartia</taxon>
        <taxon>Petromyzontiformes</taxon>
        <taxon>Petromyzontidae</taxon>
        <taxon>Petromyzon</taxon>
    </lineage>
</organism>
<feature type="region of interest" description="Disordered" evidence="12">
    <location>
        <begin position="1318"/>
        <end position="1376"/>
    </location>
</feature>
<dbReference type="Pfam" id="PF11864">
    <property type="entry name" value="DUF3384"/>
    <property type="match status" value="1"/>
</dbReference>
<evidence type="ECO:0000256" key="9">
    <source>
        <dbReference type="ARBA" id="ARBA00054764"/>
    </source>
</evidence>
<feature type="repeat" description="HEAT" evidence="11">
    <location>
        <begin position="512"/>
        <end position="550"/>
    </location>
</feature>
<dbReference type="SUPFAM" id="SSF111347">
    <property type="entry name" value="Rap/Ran-GAP"/>
    <property type="match status" value="1"/>
</dbReference>
<evidence type="ECO:0000256" key="7">
    <source>
        <dbReference type="ARBA" id="ARBA00023228"/>
    </source>
</evidence>
<feature type="compositionally biased region" description="Polar residues" evidence="12">
    <location>
        <begin position="972"/>
        <end position="982"/>
    </location>
</feature>
<keyword evidence="6" id="KW-0472">Membrane</keyword>
<dbReference type="GO" id="GO:0046627">
    <property type="term" value="P:negative regulation of insulin receptor signaling pathway"/>
    <property type="evidence" value="ECO:0007669"/>
    <property type="project" value="TreeGrafter"/>
</dbReference>
<feature type="region of interest" description="Disordered" evidence="12">
    <location>
        <begin position="1520"/>
        <end position="1548"/>
    </location>
</feature>
<dbReference type="InterPro" id="IPR011989">
    <property type="entry name" value="ARM-like"/>
</dbReference>
<dbReference type="InterPro" id="IPR018515">
    <property type="entry name" value="Tuberin-type_domain"/>
</dbReference>
<dbReference type="InterPro" id="IPR035974">
    <property type="entry name" value="Rap/Ran-GAP_sf"/>
</dbReference>
<dbReference type="GO" id="GO:0045202">
    <property type="term" value="C:synapse"/>
    <property type="evidence" value="ECO:0007669"/>
    <property type="project" value="UniProtKB-ARBA"/>
</dbReference>
<dbReference type="GO" id="GO:0032007">
    <property type="term" value="P:negative regulation of TOR signaling"/>
    <property type="evidence" value="ECO:0007669"/>
    <property type="project" value="InterPro"/>
</dbReference>
<proteinExistence type="predicted"/>
<evidence type="ECO:0000256" key="3">
    <source>
        <dbReference type="ARBA" id="ARBA00022490"/>
    </source>
</evidence>
<dbReference type="CTD" id="7249"/>
<dbReference type="PANTHER" id="PTHR10063:SF0">
    <property type="entry name" value="TUBERIN"/>
    <property type="match status" value="1"/>
</dbReference>
<dbReference type="SUPFAM" id="SSF48371">
    <property type="entry name" value="ARM repeat"/>
    <property type="match status" value="1"/>
</dbReference>
<dbReference type="GO" id="GO:0005765">
    <property type="term" value="C:lysosomal membrane"/>
    <property type="evidence" value="ECO:0007669"/>
    <property type="project" value="UniProtKB-SubCell"/>
</dbReference>
<evidence type="ECO:0000256" key="12">
    <source>
        <dbReference type="SAM" id="MobiDB-lite"/>
    </source>
</evidence>
<evidence type="ECO:0000313" key="14">
    <source>
        <dbReference type="Proteomes" id="UP001318040"/>
    </source>
</evidence>
<dbReference type="Gene3D" id="1.25.10.10">
    <property type="entry name" value="Leucine-rich Repeat Variant"/>
    <property type="match status" value="1"/>
</dbReference>
<dbReference type="GO" id="GO:0005096">
    <property type="term" value="F:GTPase activator activity"/>
    <property type="evidence" value="ECO:0007669"/>
    <property type="project" value="UniProtKB-KW"/>
</dbReference>
<keyword evidence="2" id="KW-0343">GTPase activation</keyword>
<dbReference type="GO" id="GO:0005634">
    <property type="term" value="C:nucleus"/>
    <property type="evidence" value="ECO:0007669"/>
    <property type="project" value="InterPro"/>
</dbReference>
<keyword evidence="5" id="KW-0832">Ubl conjugation</keyword>
<feature type="compositionally biased region" description="Basic and acidic residues" evidence="12">
    <location>
        <begin position="1327"/>
        <end position="1350"/>
    </location>
</feature>
<dbReference type="GO" id="GO:0016241">
    <property type="term" value="P:regulation of macroautophagy"/>
    <property type="evidence" value="ECO:0007669"/>
    <property type="project" value="UniProtKB-ARBA"/>
</dbReference>
<feature type="region of interest" description="Disordered" evidence="12">
    <location>
        <begin position="1113"/>
        <end position="1176"/>
    </location>
</feature>
<evidence type="ECO:0000256" key="10">
    <source>
        <dbReference type="ARBA" id="ARBA00070662"/>
    </source>
</evidence>
<reference evidence="15" key="1">
    <citation type="submission" date="2025-08" db="UniProtKB">
        <authorList>
            <consortium name="RefSeq"/>
        </authorList>
    </citation>
    <scope>IDENTIFICATION</scope>
    <source>
        <tissue evidence="15">Sperm</tissue>
    </source>
</reference>
<feature type="domain" description="Rap-GAP" evidence="13">
    <location>
        <begin position="1654"/>
        <end position="1881"/>
    </location>
</feature>
<keyword evidence="4" id="KW-0597">Phosphoprotein</keyword>
<name>A0AAJ7XBD0_PETMA</name>
<dbReference type="GO" id="GO:0051056">
    <property type="term" value="P:regulation of small GTPase mediated signal transduction"/>
    <property type="evidence" value="ECO:0007669"/>
    <property type="project" value="InterPro"/>
</dbReference>
<keyword evidence="14" id="KW-1185">Reference proteome</keyword>
<feature type="region of interest" description="Disordered" evidence="12">
    <location>
        <begin position="1571"/>
        <end position="1593"/>
    </location>
</feature>
<gene>
    <name evidence="15" type="primary">TSC2</name>
</gene>
<dbReference type="GO" id="GO:0051726">
    <property type="term" value="P:regulation of cell cycle"/>
    <property type="evidence" value="ECO:0007669"/>
    <property type="project" value="TreeGrafter"/>
</dbReference>
<dbReference type="PANTHER" id="PTHR10063">
    <property type="entry name" value="TUBERIN"/>
    <property type="match status" value="1"/>
</dbReference>
<dbReference type="Pfam" id="PF02145">
    <property type="entry name" value="Rap_GAP"/>
    <property type="match status" value="1"/>
</dbReference>
<dbReference type="GO" id="GO:0030178">
    <property type="term" value="P:negative regulation of Wnt signaling pathway"/>
    <property type="evidence" value="ECO:0007669"/>
    <property type="project" value="TreeGrafter"/>
</dbReference>
<evidence type="ECO:0000313" key="15">
    <source>
        <dbReference type="RefSeq" id="XP_032828484.1"/>
    </source>
</evidence>
<keyword evidence="7" id="KW-0458">Lysosome</keyword>
<sequence length="1916" mass="213023">MSKHPTKDSLKDKVKNLLGLGQNPHVKDIPEYKPVEFIITEDRLRDMNAENGFSNRIKAIKEMSDLVKTKRLEEHAVEALWCTVSDLLMPEQPPEARHTVLSLLKAIIQGQGNRLGILRVSFFRIVRDYPLNDDLVQRMEIFKALTDHGKDITYIDDDIGPFILQWMDETRQNELTLDFLYILVNIVKFNSSYLDQDKVAQIVHKIYRLCNMTNQAADIEASLRVLDAVVCYSCLPSGSLCAFIVTLCRTVNVKEFSEACWKLMRNLLGTHLGHSCVRTMCQIMESREYQKDIPVLRGAVFFVGMALWGAHRLPSLKNTPTSVLPSFLKAMTEDNVVVSYEIALSLTRLVRKYGRELQVATWDIVLDVIEKLVVQVQLFNNADFCVKVQDQLIAIEELHARDEYHGCVERYFTLVERCTDHRPARPCEGLTKLHQRQEIMPECQSVLTLLTYRAQSIHPAKDGWILELQKMMEKYFRMQTSSVIRKKCLEILFSVLGTHRHVYEEELMESVLIPHLNAVVEDREVAVRKFATQKLVELALTCSSSHFNSLLDALQKISSREMVEHTASEAVEEELMESPYDDIKTAVFGLLEILQSKLFLLPANHAVQVYEILIAHLQKHYRMGYNMDVANAIRIQVFGFLLSLRADSTARMGFVDKRGELRFSVYCLCDTSDVEKRTSDVASVPSDSPIALHQQSLPFRFGHLPFCRTFSTLLQCIQQEEDWKVLRFVLGKIPSLLQNKILIMSSQCSVDTLCNCLCKMVSSKKIKESNIVAGEVFSCTDLQMVIFPILNALTSYHSLLDTARQRELVQCLDAGLISRCAKQCVMALTMCVLEMSDIMFKMLPSILLKLTHISATVGMASSVLEFLSFLVRLPHLYTNFVAEQYISVFAISLPYTNSFKFTQYVVSLAHHVIAMWFIRCRLPFRKDFVQYITKGLRSNALLPFDEQHLRSAQQSAQQSAQESAQQNADQSNFRARSTSLSDKPTRSLRSARPSRQPGLGSSSPIKDVRELPLAASFRSRSISVSDQVHRRMETRLGGMTSGSMEENAPLADDSLKLVHLELTEICLDMIARFAFSNFSTMPKRSPAAEFLLAGGQTMSWLVGNKIITITTSAGAGPKSLLGPRSKDSQSSDSDRDGDRSPGSGQAGASKEAPGKLESQESQQPVHSGRVRQRSVSGGHALRACYSSDLSPLSVAAEPSGTSMATSAATGPGSTTTDTATTATTTSSATSTAAAAPVKAATPAKEAAASQAKKPKEKEPPRLSDCASMITQGWAEILIRRPTGNTCWMMKIENPASPYSSAIKTLPLQDLSAVLLAPDSTAGYPAGSKHDEPRDPSDPGRRDGENSEGRTRKTSMKSQVMDPDASRHHTLQRSNTESVVMEELIASGSKASSSPSNAIERFDDFHVFMPTSEVESKFMRSEPLPSLSIHGDGNEGRQRMLVSRSSSSSSQGEESLPTTAGVPIDRSSAAPGGSHDSEEEQLQHLQVLNKSSSSPELSTLHDREWELQVCAVELSSAPLFESSSPVADTAGARGSRDEANRGATLSPPAPATATAAVAAAAGGVAAAAADTEPALATSPSTSCQHRPRGHTISESASYWRRKRAEFKVNKSAAEKMTAGISPSFVFLQFYYSPLFGTEASRPILCPKTQAVERSIKMMDRIPPYDTHKIGVIYVGEGQVKNQTAMLMNEHGSPRYVSFVQGLGRLISLRDCDADQIYLGGLDTKGEDGDFAYCWHDDVMQTIFHVATLMPNMERDPVCCNKKRHVGNDFVMIVYNDSQEDYRMGIIRGQFNFVEVVIKPLDYECSLVTIQARKDLEGLIDTTVAKIVSDKNLPLLARQMALHANMASLAHQYKANPRETYASKWLARLRQMKRIRERVLEEIQSRQMRTSQTVVNIAADAAQRMRLISTMDDFSEFV</sequence>
<comment type="subcellular location">
    <subcellularLocation>
        <location evidence="1">Cytoplasm</location>
        <location evidence="1">Cytosol</location>
    </subcellularLocation>
    <subcellularLocation>
        <location evidence="8">Lysosome membrane</location>
        <topology evidence="8">Peripheral membrane protein</topology>
    </subcellularLocation>
</comment>
<keyword evidence="3" id="KW-0963">Cytoplasm</keyword>
<dbReference type="FunFam" id="3.40.50.11210:FF:000004">
    <property type="entry name" value="Tuberin isoform X3"/>
    <property type="match status" value="1"/>
</dbReference>
<feature type="region of interest" description="Disordered" evidence="12">
    <location>
        <begin position="1416"/>
        <end position="1480"/>
    </location>
</feature>
<evidence type="ECO:0000256" key="1">
    <source>
        <dbReference type="ARBA" id="ARBA00004514"/>
    </source>
</evidence>
<feature type="compositionally biased region" description="Low complexity" evidence="12">
    <location>
        <begin position="952"/>
        <end position="971"/>
    </location>
</feature>
<comment type="function">
    <text evidence="9">Catalytic component of the TSC-TBC complex, a multiprotein complex that acts as a negative regulator of the canonical mTORC1 complex, an evolutionarily conserved central nutrient sensor that stimulates anabolic reactions and macromolecule biosynthesis to promote cellular biomass generation and growth. Within the TSC-TBC complex, TSC2 acts as a GTPase-activating protein (GAP) for the small GTPase RHEB, a direct activator of the protein kinase activity of mTORC1. In absence of nutrients, the TSC-TBC complex inhibits mTORC1, thereby preventing phosphorylation of ribosomal protein S6 kinase (RPS6KB1 and RPS6KB2) and EIF4EBP1 (4E-BP1) by the mTORC1 signaling. The TSC-TBC complex is inactivated in response to nutrients, relieving inhibition of mTORC1. Involved in microtubule-mediated protein transport via its ability to regulate mTORC1 signaling. Also stimulates the intrinsic GTPase activity of the Ras-related proteins RAP1A and RAB5.</text>
</comment>
<feature type="region of interest" description="Disordered" evidence="12">
    <location>
        <begin position="1194"/>
        <end position="1263"/>
    </location>
</feature>
<dbReference type="GO" id="GO:0051898">
    <property type="term" value="P:negative regulation of phosphatidylinositol 3-kinase/protein kinase B signal transduction"/>
    <property type="evidence" value="ECO:0007669"/>
    <property type="project" value="TreeGrafter"/>
</dbReference>
<feature type="compositionally biased region" description="Low complexity" evidence="12">
    <location>
        <begin position="1198"/>
        <end position="1251"/>
    </location>
</feature>
<dbReference type="Pfam" id="PF03542">
    <property type="entry name" value="Tuberin"/>
    <property type="match status" value="1"/>
</dbReference>
<dbReference type="Gene3D" id="3.40.50.11210">
    <property type="entry name" value="Rap/Ran-GAP"/>
    <property type="match status" value="1"/>
</dbReference>
<dbReference type="InterPro" id="IPR016024">
    <property type="entry name" value="ARM-type_fold"/>
</dbReference>
<feature type="region of interest" description="Disordered" evidence="12">
    <location>
        <begin position="952"/>
        <end position="1005"/>
    </location>
</feature>
<accession>A0AAJ7XBD0</accession>
<feature type="compositionally biased region" description="Basic and acidic residues" evidence="12">
    <location>
        <begin position="1124"/>
        <end position="1139"/>
    </location>
</feature>
<evidence type="ECO:0000256" key="8">
    <source>
        <dbReference type="ARBA" id="ARBA00023765"/>
    </source>
</evidence>
<evidence type="ECO:0000256" key="4">
    <source>
        <dbReference type="ARBA" id="ARBA00022553"/>
    </source>
</evidence>
<dbReference type="InterPro" id="IPR024584">
    <property type="entry name" value="Tuberin_N"/>
</dbReference>
<dbReference type="InterPro" id="IPR021133">
    <property type="entry name" value="HEAT_type_2"/>
</dbReference>
<dbReference type="GO" id="GO:0033596">
    <property type="term" value="C:TSC1-TSC2 complex"/>
    <property type="evidence" value="ECO:0007669"/>
    <property type="project" value="InterPro"/>
</dbReference>
<protein>
    <recommendedName>
        <fullName evidence="10">Tuberin</fullName>
    </recommendedName>
</protein>
<dbReference type="PROSITE" id="PS50077">
    <property type="entry name" value="HEAT_REPEAT"/>
    <property type="match status" value="1"/>
</dbReference>
<dbReference type="Proteomes" id="UP001318040">
    <property type="component" value="Chromosome 3"/>
</dbReference>
<dbReference type="PRINTS" id="PR01431">
    <property type="entry name" value="TUBERIN"/>
</dbReference>
<dbReference type="InterPro" id="IPR003913">
    <property type="entry name" value="Tuberin"/>
</dbReference>
<evidence type="ECO:0000256" key="11">
    <source>
        <dbReference type="PROSITE-ProRule" id="PRU00103"/>
    </source>
</evidence>
<evidence type="ECO:0000256" key="6">
    <source>
        <dbReference type="ARBA" id="ARBA00023136"/>
    </source>
</evidence>
<dbReference type="InterPro" id="IPR000331">
    <property type="entry name" value="Rap/Ran_GAP_dom"/>
</dbReference>
<dbReference type="PROSITE" id="PS50085">
    <property type="entry name" value="RAPGAP"/>
    <property type="match status" value="1"/>
</dbReference>
<evidence type="ECO:0000256" key="5">
    <source>
        <dbReference type="ARBA" id="ARBA00022843"/>
    </source>
</evidence>
<evidence type="ECO:0000259" key="13">
    <source>
        <dbReference type="PROSITE" id="PS50085"/>
    </source>
</evidence>
<dbReference type="RefSeq" id="XP_032828484.1">
    <property type="nucleotide sequence ID" value="XM_032972593.1"/>
</dbReference>
<evidence type="ECO:0000256" key="2">
    <source>
        <dbReference type="ARBA" id="ARBA00022468"/>
    </source>
</evidence>